<evidence type="ECO:0000313" key="6">
    <source>
        <dbReference type="EMBL" id="MFC4588454.1"/>
    </source>
</evidence>
<organism evidence="6 7">
    <name type="scientific">Sphaerisporangium corydalis</name>
    <dbReference type="NCBI Taxonomy" id="1441875"/>
    <lineage>
        <taxon>Bacteria</taxon>
        <taxon>Bacillati</taxon>
        <taxon>Actinomycetota</taxon>
        <taxon>Actinomycetes</taxon>
        <taxon>Streptosporangiales</taxon>
        <taxon>Streptosporangiaceae</taxon>
        <taxon>Sphaerisporangium</taxon>
    </lineage>
</organism>
<dbReference type="PANTHER" id="PTHR48111">
    <property type="entry name" value="REGULATOR OF RPOS"/>
    <property type="match status" value="1"/>
</dbReference>
<dbReference type="InterPro" id="IPR001789">
    <property type="entry name" value="Sig_transdc_resp-reg_receiver"/>
</dbReference>
<dbReference type="RefSeq" id="WP_262843336.1">
    <property type="nucleotide sequence ID" value="NZ_JANZYP010000017.1"/>
</dbReference>
<keyword evidence="2" id="KW-0597">Phosphoprotein</keyword>
<keyword evidence="7" id="KW-1185">Reference proteome</keyword>
<accession>A0ABV9EI17</accession>
<dbReference type="InterPro" id="IPR001867">
    <property type="entry name" value="OmpR/PhoB-type_DNA-bd"/>
</dbReference>
<dbReference type="Gene3D" id="1.10.10.10">
    <property type="entry name" value="Winged helix-like DNA-binding domain superfamily/Winged helix DNA-binding domain"/>
    <property type="match status" value="1"/>
</dbReference>
<protein>
    <submittedName>
        <fullName evidence="6">Response regulator transcription factor</fullName>
    </submittedName>
</protein>
<dbReference type="InterPro" id="IPR039420">
    <property type="entry name" value="WalR-like"/>
</dbReference>
<dbReference type="PANTHER" id="PTHR48111:SF36">
    <property type="entry name" value="TRANSCRIPTIONAL REGULATORY PROTEIN CUTR"/>
    <property type="match status" value="1"/>
</dbReference>
<comment type="caution">
    <text evidence="6">The sequence shown here is derived from an EMBL/GenBank/DDBJ whole genome shotgun (WGS) entry which is preliminary data.</text>
</comment>
<feature type="domain" description="OmpR/PhoB-type" evidence="5">
    <location>
        <begin position="124"/>
        <end position="219"/>
    </location>
</feature>
<evidence type="ECO:0000313" key="7">
    <source>
        <dbReference type="Proteomes" id="UP001595891"/>
    </source>
</evidence>
<gene>
    <name evidence="6" type="ORF">ACFO8L_20365</name>
</gene>
<feature type="DNA-binding region" description="OmpR/PhoB-type" evidence="3">
    <location>
        <begin position="124"/>
        <end position="219"/>
    </location>
</feature>
<sequence length="220" mass="23840">MRVLVVEDFEVLARTIGTGLRREGMAVDVVLDGEHALENLAVNRYDVVVLDRDLPGVHGDEVCRRIVAAHSTSRVLMLTAAGTVRQRVDGLGLGADDYLPKPFDFAELVARVRALGRRSVTAVPPILDGGDLTLDPGRRVASRAGRRLELSPKEFGVLECLLGAAGRVVSAEELLERVWDEAADPFTTAVKTTVRRLRAKLGDPPVIDTVREAGYRIGGL</sequence>
<dbReference type="PROSITE" id="PS50110">
    <property type="entry name" value="RESPONSE_REGULATORY"/>
    <property type="match status" value="1"/>
</dbReference>
<reference evidence="7" key="1">
    <citation type="journal article" date="2019" name="Int. J. Syst. Evol. Microbiol.">
        <title>The Global Catalogue of Microorganisms (GCM) 10K type strain sequencing project: providing services to taxonomists for standard genome sequencing and annotation.</title>
        <authorList>
            <consortium name="The Broad Institute Genomics Platform"/>
            <consortium name="The Broad Institute Genome Sequencing Center for Infectious Disease"/>
            <person name="Wu L."/>
            <person name="Ma J."/>
        </authorList>
    </citation>
    <scope>NUCLEOTIDE SEQUENCE [LARGE SCALE GENOMIC DNA]</scope>
    <source>
        <strain evidence="7">CCUG 49560</strain>
    </source>
</reference>
<dbReference type="SUPFAM" id="SSF52172">
    <property type="entry name" value="CheY-like"/>
    <property type="match status" value="1"/>
</dbReference>
<dbReference type="Gene3D" id="6.10.250.690">
    <property type="match status" value="1"/>
</dbReference>
<dbReference type="CDD" id="cd00383">
    <property type="entry name" value="trans_reg_C"/>
    <property type="match status" value="1"/>
</dbReference>
<dbReference type="Gene3D" id="3.40.50.2300">
    <property type="match status" value="1"/>
</dbReference>
<dbReference type="InterPro" id="IPR011006">
    <property type="entry name" value="CheY-like_superfamily"/>
</dbReference>
<proteinExistence type="predicted"/>
<dbReference type="EMBL" id="JBHSFN010000012">
    <property type="protein sequence ID" value="MFC4588454.1"/>
    <property type="molecule type" value="Genomic_DNA"/>
</dbReference>
<evidence type="ECO:0000259" key="4">
    <source>
        <dbReference type="PROSITE" id="PS50110"/>
    </source>
</evidence>
<feature type="modified residue" description="4-aspartylphosphate" evidence="2">
    <location>
        <position position="51"/>
    </location>
</feature>
<name>A0ABV9EI17_9ACTN</name>
<feature type="domain" description="Response regulatory" evidence="4">
    <location>
        <begin position="2"/>
        <end position="116"/>
    </location>
</feature>
<dbReference type="PROSITE" id="PS51755">
    <property type="entry name" value="OMPR_PHOB"/>
    <property type="match status" value="1"/>
</dbReference>
<evidence type="ECO:0000256" key="2">
    <source>
        <dbReference type="PROSITE-ProRule" id="PRU00169"/>
    </source>
</evidence>
<evidence type="ECO:0000256" key="1">
    <source>
        <dbReference type="ARBA" id="ARBA00023125"/>
    </source>
</evidence>
<dbReference type="Pfam" id="PF00072">
    <property type="entry name" value="Response_reg"/>
    <property type="match status" value="1"/>
</dbReference>
<evidence type="ECO:0000259" key="5">
    <source>
        <dbReference type="PROSITE" id="PS51755"/>
    </source>
</evidence>
<dbReference type="SMART" id="SM00448">
    <property type="entry name" value="REC"/>
    <property type="match status" value="1"/>
</dbReference>
<dbReference type="SMART" id="SM00862">
    <property type="entry name" value="Trans_reg_C"/>
    <property type="match status" value="1"/>
</dbReference>
<evidence type="ECO:0000256" key="3">
    <source>
        <dbReference type="PROSITE-ProRule" id="PRU01091"/>
    </source>
</evidence>
<dbReference type="Proteomes" id="UP001595891">
    <property type="component" value="Unassembled WGS sequence"/>
</dbReference>
<dbReference type="Pfam" id="PF00486">
    <property type="entry name" value="Trans_reg_C"/>
    <property type="match status" value="1"/>
</dbReference>
<dbReference type="InterPro" id="IPR036388">
    <property type="entry name" value="WH-like_DNA-bd_sf"/>
</dbReference>
<keyword evidence="1 3" id="KW-0238">DNA-binding</keyword>